<dbReference type="FunFam" id="2.60.40.790:FF:000049">
    <property type="entry name" value="Increased DNA methylation 3"/>
    <property type="match status" value="1"/>
</dbReference>
<dbReference type="EMBL" id="CACVBM020000499">
    <property type="protein sequence ID" value="CAA7019886.1"/>
    <property type="molecule type" value="Genomic_DNA"/>
</dbReference>
<dbReference type="Proteomes" id="UP000467841">
    <property type="component" value="Unassembled WGS sequence"/>
</dbReference>
<keyword evidence="4" id="KW-1185">Reference proteome</keyword>
<comment type="similarity">
    <text evidence="1">Belongs to the small heat shock protein (HSP20) family.</text>
</comment>
<dbReference type="GO" id="GO:0005634">
    <property type="term" value="C:nucleus"/>
    <property type="evidence" value="ECO:0007669"/>
    <property type="project" value="TreeGrafter"/>
</dbReference>
<evidence type="ECO:0000313" key="3">
    <source>
        <dbReference type="EMBL" id="CAA7019886.1"/>
    </source>
</evidence>
<dbReference type="PANTHER" id="PTHR34661">
    <property type="entry name" value="INCREASED DNA METHYLATION 3"/>
    <property type="match status" value="1"/>
</dbReference>
<dbReference type="InterPro" id="IPR008978">
    <property type="entry name" value="HSP20-like_chaperone"/>
</dbReference>
<organism evidence="3 4">
    <name type="scientific">Microthlaspi erraticum</name>
    <dbReference type="NCBI Taxonomy" id="1685480"/>
    <lineage>
        <taxon>Eukaryota</taxon>
        <taxon>Viridiplantae</taxon>
        <taxon>Streptophyta</taxon>
        <taxon>Embryophyta</taxon>
        <taxon>Tracheophyta</taxon>
        <taxon>Spermatophyta</taxon>
        <taxon>Magnoliopsida</taxon>
        <taxon>eudicotyledons</taxon>
        <taxon>Gunneridae</taxon>
        <taxon>Pentapetalae</taxon>
        <taxon>rosids</taxon>
        <taxon>malvids</taxon>
        <taxon>Brassicales</taxon>
        <taxon>Brassicaceae</taxon>
        <taxon>Coluteocarpeae</taxon>
        <taxon>Microthlaspi</taxon>
    </lineage>
</organism>
<gene>
    <name evidence="3" type="ORF">MERR_LOCUS7121</name>
</gene>
<accession>A0A6D2HZ12</accession>
<dbReference type="InterPro" id="IPR039321">
    <property type="entry name" value="IDM2/3-like"/>
</dbReference>
<evidence type="ECO:0000259" key="2">
    <source>
        <dbReference type="PROSITE" id="PS01031"/>
    </source>
</evidence>
<reference evidence="3" key="1">
    <citation type="submission" date="2020-01" db="EMBL/GenBank/DDBJ databases">
        <authorList>
            <person name="Mishra B."/>
        </authorList>
    </citation>
    <scope>NUCLEOTIDE SEQUENCE [LARGE SCALE GENOMIC DNA]</scope>
</reference>
<comment type="caution">
    <text evidence="3">The sequence shown here is derived from an EMBL/GenBank/DDBJ whole genome shotgun (WGS) entry which is preliminary data.</text>
</comment>
<dbReference type="AlphaFoldDB" id="A0A6D2HZ12"/>
<evidence type="ECO:0000256" key="1">
    <source>
        <dbReference type="PROSITE-ProRule" id="PRU00285"/>
    </source>
</evidence>
<dbReference type="Gene3D" id="2.60.40.790">
    <property type="match status" value="1"/>
</dbReference>
<dbReference type="PROSITE" id="PS01031">
    <property type="entry name" value="SHSP"/>
    <property type="match status" value="1"/>
</dbReference>
<dbReference type="InterPro" id="IPR002068">
    <property type="entry name" value="A-crystallin/Hsp20_dom"/>
</dbReference>
<dbReference type="CDD" id="cd06464">
    <property type="entry name" value="ACD_sHsps-like"/>
    <property type="match status" value="1"/>
</dbReference>
<dbReference type="OrthoDB" id="1927234at2759"/>
<feature type="domain" description="SHSP" evidence="2">
    <location>
        <begin position="225"/>
        <end position="336"/>
    </location>
</feature>
<evidence type="ECO:0000313" key="4">
    <source>
        <dbReference type="Proteomes" id="UP000467841"/>
    </source>
</evidence>
<proteinExistence type="inferred from homology"/>
<dbReference type="PANTHER" id="PTHR34661:SF3">
    <property type="entry name" value="INCREASED DNA METHYLATION 2"/>
    <property type="match status" value="1"/>
</dbReference>
<protein>
    <recommendedName>
        <fullName evidence="2">SHSP domain-containing protein</fullName>
    </recommendedName>
</protein>
<name>A0A6D2HZ12_9BRAS</name>
<sequence>MDDTMRGINSEEQSVLISLENIKDDKLFLLHFVIGTYFGPDLTKHHHHQQKKQSAFQMQASNLPKTDELSGSLIKRVELERVYHHVLKNADPSLIVKPRPLCKYFIGKRNDSVKDMRIPLFSDLFPPELHPESRLGNRHKLLKSIVLINDPDTSCMRGDCVARFKRLTGLQSFALSLDTDVAETVISSVSIKVKDEIDESLEPAKEDNEENNVAGVCVSGAICGAEAGPAMGLVDIGECADAYLFRIALPGVKRDERYFRCEVEEDGKVLVRGVTVTGEKRVNRFCQVFEMQTQNLCPPGEFSVTFRLPGPVHPQEFTGSFGTDGILEGIVLKKLD</sequence>